<dbReference type="EMBL" id="AOKF01000058">
    <property type="protein sequence ID" value="EPN69904.1"/>
    <property type="molecule type" value="Genomic_DNA"/>
</dbReference>
<evidence type="ECO:0000256" key="1">
    <source>
        <dbReference type="ARBA" id="ARBA00022723"/>
    </source>
</evidence>
<proteinExistence type="predicted"/>
<sequence length="77" mass="7986">MDSQQILKANAFKALHEREGALVIPNPWDAGSAKLLASMGFEALATTSAGLAFTLGRADAEGAISRDEALSNVADIV</sequence>
<name>A0A656K5R1_PSESF</name>
<dbReference type="InterPro" id="IPR040442">
    <property type="entry name" value="Pyrv_kinase-like_dom_sf"/>
</dbReference>
<comment type="caution">
    <text evidence="2">The sequence shown here is derived from an EMBL/GenBank/DDBJ whole genome shotgun (WGS) entry which is preliminary data.</text>
</comment>
<organism evidence="2 3">
    <name type="scientific">Pseudomonas syringae pv. actinidiae ICMP 19096</name>
    <dbReference type="NCBI Taxonomy" id="1194405"/>
    <lineage>
        <taxon>Bacteria</taxon>
        <taxon>Pseudomonadati</taxon>
        <taxon>Pseudomonadota</taxon>
        <taxon>Gammaproteobacteria</taxon>
        <taxon>Pseudomonadales</taxon>
        <taxon>Pseudomonadaceae</taxon>
        <taxon>Pseudomonas</taxon>
        <taxon>Pseudomonas syringae</taxon>
    </lineage>
</organism>
<gene>
    <name evidence="2" type="ORF">A245_00846</name>
</gene>
<feature type="non-terminal residue" evidence="2">
    <location>
        <position position="77"/>
    </location>
</feature>
<evidence type="ECO:0000313" key="3">
    <source>
        <dbReference type="Proteomes" id="UP000018849"/>
    </source>
</evidence>
<dbReference type="InterPro" id="IPR015813">
    <property type="entry name" value="Pyrv/PenolPyrv_kinase-like_dom"/>
</dbReference>
<dbReference type="Pfam" id="PF13714">
    <property type="entry name" value="PEP_mutase"/>
    <property type="match status" value="1"/>
</dbReference>
<dbReference type="Gene3D" id="3.20.20.60">
    <property type="entry name" value="Phosphoenolpyruvate-binding domains"/>
    <property type="match status" value="1"/>
</dbReference>
<accession>A0A656K5R1</accession>
<dbReference type="SUPFAM" id="SSF51621">
    <property type="entry name" value="Phosphoenolpyruvate/pyruvate domain"/>
    <property type="match status" value="1"/>
</dbReference>
<protein>
    <submittedName>
        <fullName evidence="2">Carboxyvinyl-carboxyphosphonate phosphorylmutase</fullName>
    </submittedName>
</protein>
<evidence type="ECO:0000313" key="2">
    <source>
        <dbReference type="EMBL" id="EPN69904.1"/>
    </source>
</evidence>
<keyword evidence="1" id="KW-0479">Metal-binding</keyword>
<dbReference type="GO" id="GO:0046872">
    <property type="term" value="F:metal ion binding"/>
    <property type="evidence" value="ECO:0007669"/>
    <property type="project" value="UniProtKB-KW"/>
</dbReference>
<dbReference type="Proteomes" id="UP000018849">
    <property type="component" value="Unassembled WGS sequence"/>
</dbReference>
<reference evidence="2 3" key="1">
    <citation type="journal article" date="2013" name="PLoS Pathog.">
        <title>Genomic analysis of the Kiwifruit pathogen Pseudomonas syringae pv. actinidiae provides insight into the origins of an emergent plant disease.</title>
        <authorList>
            <person name="McCann H.C."/>
            <person name="Rikkerink E.H."/>
            <person name="Bertels F."/>
            <person name="Fiers M."/>
            <person name="Lu A."/>
            <person name="Rees-George J."/>
            <person name="Andersen M.T."/>
            <person name="Gleave A.P."/>
            <person name="Haubold B."/>
            <person name="Wohlers M.W."/>
            <person name="Guttman D.S."/>
            <person name="Wang P.W."/>
            <person name="Straub C."/>
            <person name="Vanneste J.L."/>
            <person name="Rainey P.B."/>
            <person name="Templeton M.D."/>
        </authorList>
    </citation>
    <scope>NUCLEOTIDE SEQUENCE [LARGE SCALE GENOMIC DNA]</scope>
    <source>
        <strain evidence="2 3">ICMP 19096</strain>
    </source>
</reference>
<dbReference type="GO" id="GO:0003824">
    <property type="term" value="F:catalytic activity"/>
    <property type="evidence" value="ECO:0007669"/>
    <property type="project" value="InterPro"/>
</dbReference>
<dbReference type="AlphaFoldDB" id="A0A656K5R1"/>